<keyword evidence="5" id="KW-0675">Receptor</keyword>
<dbReference type="SUPFAM" id="SSF56112">
    <property type="entry name" value="Protein kinase-like (PK-like)"/>
    <property type="match status" value="1"/>
</dbReference>
<dbReference type="GO" id="GO:0005524">
    <property type="term" value="F:ATP binding"/>
    <property type="evidence" value="ECO:0007669"/>
    <property type="project" value="UniProtKB-KW"/>
</dbReference>
<dbReference type="Pfam" id="PF07714">
    <property type="entry name" value="PK_Tyr_Ser-Thr"/>
    <property type="match status" value="1"/>
</dbReference>
<dbReference type="PANTHER" id="PTHR24418">
    <property type="entry name" value="TYROSINE-PROTEIN KINASE"/>
    <property type="match status" value="1"/>
</dbReference>
<evidence type="ECO:0000256" key="2">
    <source>
        <dbReference type="ARBA" id="ARBA00022840"/>
    </source>
</evidence>
<organism evidence="5 6">
    <name type="scientific">Toxocara canis</name>
    <name type="common">Canine roundworm</name>
    <dbReference type="NCBI Taxonomy" id="6265"/>
    <lineage>
        <taxon>Eukaryota</taxon>
        <taxon>Metazoa</taxon>
        <taxon>Ecdysozoa</taxon>
        <taxon>Nematoda</taxon>
        <taxon>Chromadorea</taxon>
        <taxon>Rhabditida</taxon>
        <taxon>Spirurina</taxon>
        <taxon>Ascaridomorpha</taxon>
        <taxon>Ascaridoidea</taxon>
        <taxon>Toxocaridae</taxon>
        <taxon>Toxocara</taxon>
    </lineage>
</organism>
<proteinExistence type="predicted"/>
<dbReference type="OrthoDB" id="4062651at2759"/>
<dbReference type="STRING" id="6265.A0A0B2V143"/>
<comment type="caution">
    <text evidence="5">The sequence shown here is derived from an EMBL/GenBank/DDBJ whole genome shotgun (WGS) entry which is preliminary data.</text>
</comment>
<sequence>MRFAESVRLDESAIADARTYMQRFPRPKEQQINTATQKTEVATTITEGGTETTKQVGTFDGNANIGGVPTDESVLKTNPGIEIDFTKLVDVAIKKLKMVAPEADLRQAWISEMEILQIISHPNVARFYGFCYDEMKEHAMLTFELMNIGSLCDFMKAHEYKISANEHVDFLIQIARGMGQLHALDPPIVHGDLAARNVLMCHHPTDDTRYLLKITDFGLSKTTRHELHVFPDDPDKMPFKWLPPEVLHRREMSTKSDVWSYGITATEMYGVVDPYGMMSNEKVLPFLNEVTITTQGTPPATLDPPPTEAGPKDSVPNVAVGNQAAQRSVNAVGQEGCDEGNIA</sequence>
<evidence type="ECO:0000256" key="3">
    <source>
        <dbReference type="SAM" id="MobiDB-lite"/>
    </source>
</evidence>
<reference evidence="5 6" key="1">
    <citation type="submission" date="2014-11" db="EMBL/GenBank/DDBJ databases">
        <title>Genetic blueprint of the zoonotic pathogen Toxocara canis.</title>
        <authorList>
            <person name="Zhu X.-Q."/>
            <person name="Korhonen P.K."/>
            <person name="Cai H."/>
            <person name="Young N.D."/>
            <person name="Nejsum P."/>
            <person name="von Samson-Himmelstjerna G."/>
            <person name="Boag P.R."/>
            <person name="Tan P."/>
            <person name="Li Q."/>
            <person name="Min J."/>
            <person name="Yang Y."/>
            <person name="Wang X."/>
            <person name="Fang X."/>
            <person name="Hall R.S."/>
            <person name="Hofmann A."/>
            <person name="Sternberg P.W."/>
            <person name="Jex A.R."/>
            <person name="Gasser R.B."/>
        </authorList>
    </citation>
    <scope>NUCLEOTIDE SEQUENCE [LARGE SCALE GENOMIC DNA]</scope>
    <source>
        <strain evidence="5">PN_DK_2014</strain>
    </source>
</reference>
<keyword evidence="2" id="KW-0067">ATP-binding</keyword>
<evidence type="ECO:0000313" key="5">
    <source>
        <dbReference type="EMBL" id="KHN75162.1"/>
    </source>
</evidence>
<dbReference type="PRINTS" id="PR00109">
    <property type="entry name" value="TYRKINASE"/>
</dbReference>
<keyword evidence="6" id="KW-1185">Reference proteome</keyword>
<dbReference type="InterPro" id="IPR008266">
    <property type="entry name" value="Tyr_kinase_AS"/>
</dbReference>
<gene>
    <name evidence="5" type="primary">Epha3</name>
    <name evidence="5" type="ORF">Tcan_03404</name>
</gene>
<evidence type="ECO:0000256" key="1">
    <source>
        <dbReference type="ARBA" id="ARBA00022741"/>
    </source>
</evidence>
<dbReference type="PROSITE" id="PS50011">
    <property type="entry name" value="PROTEIN_KINASE_DOM"/>
    <property type="match status" value="1"/>
</dbReference>
<dbReference type="Proteomes" id="UP000031036">
    <property type="component" value="Unassembled WGS sequence"/>
</dbReference>
<dbReference type="PROSITE" id="PS00109">
    <property type="entry name" value="PROTEIN_KINASE_TYR"/>
    <property type="match status" value="1"/>
</dbReference>
<accession>A0A0B2V143</accession>
<dbReference type="Gene3D" id="1.10.510.10">
    <property type="entry name" value="Transferase(Phosphotransferase) domain 1"/>
    <property type="match status" value="1"/>
</dbReference>
<dbReference type="AlphaFoldDB" id="A0A0B2V143"/>
<dbReference type="InterPro" id="IPR050198">
    <property type="entry name" value="Non-receptor_tyrosine_kinases"/>
</dbReference>
<feature type="domain" description="Protein kinase" evidence="4">
    <location>
        <begin position="54"/>
        <end position="343"/>
    </location>
</feature>
<protein>
    <submittedName>
        <fullName evidence="5">Ephrin type-A receptor 3</fullName>
    </submittedName>
</protein>
<keyword evidence="1" id="KW-0547">Nucleotide-binding</keyword>
<dbReference type="InterPro" id="IPR011009">
    <property type="entry name" value="Kinase-like_dom_sf"/>
</dbReference>
<dbReference type="EMBL" id="JPKZ01002777">
    <property type="protein sequence ID" value="KHN75162.1"/>
    <property type="molecule type" value="Genomic_DNA"/>
</dbReference>
<dbReference type="InterPro" id="IPR000719">
    <property type="entry name" value="Prot_kinase_dom"/>
</dbReference>
<name>A0A0B2V143_TOXCA</name>
<evidence type="ECO:0000313" key="6">
    <source>
        <dbReference type="Proteomes" id="UP000031036"/>
    </source>
</evidence>
<evidence type="ECO:0000259" key="4">
    <source>
        <dbReference type="PROSITE" id="PS50011"/>
    </source>
</evidence>
<feature type="region of interest" description="Disordered" evidence="3">
    <location>
        <begin position="294"/>
        <end position="317"/>
    </location>
</feature>
<dbReference type="InterPro" id="IPR001245">
    <property type="entry name" value="Ser-Thr/Tyr_kinase_cat_dom"/>
</dbReference>
<dbReference type="GO" id="GO:0004672">
    <property type="term" value="F:protein kinase activity"/>
    <property type="evidence" value="ECO:0007669"/>
    <property type="project" value="InterPro"/>
</dbReference>